<dbReference type="RefSeq" id="WP_028312976.1">
    <property type="nucleotide sequence ID" value="NZ_KI519499.1"/>
</dbReference>
<dbReference type="Proteomes" id="UP000675920">
    <property type="component" value="Unplaced"/>
</dbReference>
<organism evidence="2 3">
    <name type="scientific">Derxia gummosa DSM 723</name>
    <dbReference type="NCBI Taxonomy" id="1121388"/>
    <lineage>
        <taxon>Bacteria</taxon>
        <taxon>Pseudomonadati</taxon>
        <taxon>Pseudomonadota</taxon>
        <taxon>Betaproteobacteria</taxon>
        <taxon>Burkholderiales</taxon>
        <taxon>Alcaligenaceae</taxon>
        <taxon>Derxia</taxon>
    </lineage>
</organism>
<keyword evidence="2" id="KW-1185">Reference proteome</keyword>
<feature type="transmembrane region" description="Helical" evidence="1">
    <location>
        <begin position="7"/>
        <end position="24"/>
    </location>
</feature>
<feature type="transmembrane region" description="Helical" evidence="1">
    <location>
        <begin position="30"/>
        <end position="48"/>
    </location>
</feature>
<keyword evidence="1" id="KW-0472">Membrane</keyword>
<feature type="transmembrane region" description="Helical" evidence="1">
    <location>
        <begin position="55"/>
        <end position="74"/>
    </location>
</feature>
<sequence>MKILHALALSIGALVAVWVFLSVGQPGLRFNPWIGFVAWAAFFAAGGGKGGFGKALAAGLAGIGLTAGALFIVAALGGGLAALIAVVALLAFVLVMMADLPLLSYTPAAFLGAAAFFGSGGKVDESVIFVALTWLVGLAFGFASEAAGKRIARPA</sequence>
<keyword evidence="1" id="KW-1133">Transmembrane helix</keyword>
<accession>A0A8B6X6L4</accession>
<evidence type="ECO:0000313" key="2">
    <source>
        <dbReference type="Proteomes" id="UP000675920"/>
    </source>
</evidence>
<proteinExistence type="predicted"/>
<dbReference type="OrthoDB" id="8687796at2"/>
<protein>
    <submittedName>
        <fullName evidence="3">DUF1097 family protein</fullName>
    </submittedName>
</protein>
<keyword evidence="1" id="KW-0812">Transmembrane</keyword>
<reference evidence="3" key="1">
    <citation type="submission" date="2025-08" db="UniProtKB">
        <authorList>
            <consortium name="RefSeq"/>
        </authorList>
    </citation>
    <scope>IDENTIFICATION</scope>
</reference>
<name>A0A8B6X6L4_9BURK</name>
<dbReference type="AlphaFoldDB" id="A0A8B6X6L4"/>
<evidence type="ECO:0000313" key="3">
    <source>
        <dbReference type="RefSeq" id="WP_028312976.1"/>
    </source>
</evidence>
<feature type="transmembrane region" description="Helical" evidence="1">
    <location>
        <begin position="126"/>
        <end position="143"/>
    </location>
</feature>
<dbReference type="InterPro" id="IPR009476">
    <property type="entry name" value="DUF1097"/>
</dbReference>
<evidence type="ECO:0000256" key="1">
    <source>
        <dbReference type="SAM" id="Phobius"/>
    </source>
</evidence>
<dbReference type="Pfam" id="PF06496">
    <property type="entry name" value="DUF1097"/>
    <property type="match status" value="1"/>
</dbReference>